<keyword evidence="10 22" id="KW-0812">Transmembrane</keyword>
<protein>
    <recommendedName>
        <fullName evidence="5">Diacylglycerol kinase</fullName>
        <ecNumber evidence="4">2.7.1.107</ecNumber>
    </recommendedName>
    <alternativeName>
        <fullName evidence="21">Diglyceride kinase</fullName>
    </alternativeName>
</protein>
<evidence type="ECO:0000256" key="3">
    <source>
        <dbReference type="ARBA" id="ARBA00005967"/>
    </source>
</evidence>
<keyword evidence="17" id="KW-0443">Lipid metabolism</keyword>
<keyword evidence="24" id="KW-1185">Reference proteome</keyword>
<keyword evidence="9" id="KW-0808">Transferase</keyword>
<reference evidence="23" key="1">
    <citation type="submission" date="2023-07" db="EMBL/GenBank/DDBJ databases">
        <authorList>
            <consortium name="CYATHOMIX"/>
        </authorList>
    </citation>
    <scope>NUCLEOTIDE SEQUENCE</scope>
    <source>
        <strain evidence="23">N/A</strain>
    </source>
</reference>
<evidence type="ECO:0000256" key="1">
    <source>
        <dbReference type="ARBA" id="ARBA00001946"/>
    </source>
</evidence>
<evidence type="ECO:0000256" key="5">
    <source>
        <dbReference type="ARBA" id="ARBA00017575"/>
    </source>
</evidence>
<comment type="subcellular location">
    <subcellularLocation>
        <location evidence="2">Cell inner membrane</location>
        <topology evidence="2">Multi-pass membrane protein</topology>
    </subcellularLocation>
</comment>
<evidence type="ECO:0000256" key="19">
    <source>
        <dbReference type="ARBA" id="ARBA00023209"/>
    </source>
</evidence>
<dbReference type="Gene3D" id="1.10.287.3610">
    <property type="match status" value="1"/>
</dbReference>
<proteinExistence type="inferred from homology"/>
<dbReference type="GO" id="GO:0046872">
    <property type="term" value="F:metal ion binding"/>
    <property type="evidence" value="ECO:0007669"/>
    <property type="project" value="UniProtKB-KW"/>
</dbReference>
<gene>
    <name evidence="23" type="ORF">CYNAS_LOCUS22623</name>
</gene>
<accession>A0AA36MHY3</accession>
<evidence type="ECO:0000256" key="18">
    <source>
        <dbReference type="ARBA" id="ARBA00023136"/>
    </source>
</evidence>
<evidence type="ECO:0000256" key="9">
    <source>
        <dbReference type="ARBA" id="ARBA00022679"/>
    </source>
</evidence>
<keyword evidence="12" id="KW-0547">Nucleotide-binding</keyword>
<organism evidence="23 24">
    <name type="scientific">Cylicocyclus nassatus</name>
    <name type="common">Nematode worm</name>
    <dbReference type="NCBI Taxonomy" id="53992"/>
    <lineage>
        <taxon>Eukaryota</taxon>
        <taxon>Metazoa</taxon>
        <taxon>Ecdysozoa</taxon>
        <taxon>Nematoda</taxon>
        <taxon>Chromadorea</taxon>
        <taxon>Rhabditida</taxon>
        <taxon>Rhabditina</taxon>
        <taxon>Rhabditomorpha</taxon>
        <taxon>Strongyloidea</taxon>
        <taxon>Strongylidae</taxon>
        <taxon>Cylicocyclus</taxon>
    </lineage>
</organism>
<dbReference type="Proteomes" id="UP001176961">
    <property type="component" value="Unassembled WGS sequence"/>
</dbReference>
<evidence type="ECO:0000256" key="13">
    <source>
        <dbReference type="ARBA" id="ARBA00022777"/>
    </source>
</evidence>
<evidence type="ECO:0000256" key="15">
    <source>
        <dbReference type="ARBA" id="ARBA00022842"/>
    </source>
</evidence>
<dbReference type="AlphaFoldDB" id="A0AA36MHY3"/>
<keyword evidence="20" id="KW-1208">Phospholipid metabolism</keyword>
<keyword evidence="6" id="KW-1003">Cell membrane</keyword>
<keyword evidence="14" id="KW-0067">ATP-binding</keyword>
<dbReference type="GO" id="GO:0004143">
    <property type="term" value="F:ATP-dependent diacylglycerol kinase activity"/>
    <property type="evidence" value="ECO:0007669"/>
    <property type="project" value="UniProtKB-EC"/>
</dbReference>
<dbReference type="EC" id="2.7.1.107" evidence="4"/>
<dbReference type="PANTHER" id="PTHR34299:SF1">
    <property type="entry name" value="DIACYLGLYCEROL KINASE"/>
    <property type="match status" value="1"/>
</dbReference>
<dbReference type="InterPro" id="IPR036945">
    <property type="entry name" value="DAGK_sf"/>
</dbReference>
<evidence type="ECO:0000313" key="24">
    <source>
        <dbReference type="Proteomes" id="UP001176961"/>
    </source>
</evidence>
<comment type="cofactor">
    <cofactor evidence="1">
        <name>Mg(2+)</name>
        <dbReference type="ChEBI" id="CHEBI:18420"/>
    </cofactor>
</comment>
<dbReference type="PANTHER" id="PTHR34299">
    <property type="entry name" value="DIACYLGLYCEROL KINASE"/>
    <property type="match status" value="1"/>
</dbReference>
<evidence type="ECO:0000256" key="2">
    <source>
        <dbReference type="ARBA" id="ARBA00004429"/>
    </source>
</evidence>
<dbReference type="EMBL" id="CATQJL010000341">
    <property type="protein sequence ID" value="CAJ0610640.1"/>
    <property type="molecule type" value="Genomic_DNA"/>
</dbReference>
<keyword evidence="7" id="KW-0444">Lipid biosynthesis</keyword>
<dbReference type="GO" id="GO:0006654">
    <property type="term" value="P:phosphatidic acid biosynthetic process"/>
    <property type="evidence" value="ECO:0007669"/>
    <property type="project" value="InterPro"/>
</dbReference>
<evidence type="ECO:0000256" key="14">
    <source>
        <dbReference type="ARBA" id="ARBA00022840"/>
    </source>
</evidence>
<keyword evidence="15" id="KW-0460">Magnesium</keyword>
<dbReference type="GO" id="GO:0005886">
    <property type="term" value="C:plasma membrane"/>
    <property type="evidence" value="ECO:0007669"/>
    <property type="project" value="UniProtKB-SubCell"/>
</dbReference>
<dbReference type="InterPro" id="IPR033718">
    <property type="entry name" value="DAGK_prok"/>
</dbReference>
<evidence type="ECO:0000313" key="23">
    <source>
        <dbReference type="EMBL" id="CAJ0610640.1"/>
    </source>
</evidence>
<comment type="caution">
    <text evidence="23">The sequence shown here is derived from an EMBL/GenBank/DDBJ whole genome shotgun (WGS) entry which is preliminary data.</text>
</comment>
<evidence type="ECO:0000256" key="11">
    <source>
        <dbReference type="ARBA" id="ARBA00022723"/>
    </source>
</evidence>
<evidence type="ECO:0000256" key="8">
    <source>
        <dbReference type="ARBA" id="ARBA00022519"/>
    </source>
</evidence>
<evidence type="ECO:0000256" key="22">
    <source>
        <dbReference type="SAM" id="Phobius"/>
    </source>
</evidence>
<dbReference type="InterPro" id="IPR000829">
    <property type="entry name" value="DAGK"/>
</dbReference>
<feature type="transmembrane region" description="Helical" evidence="22">
    <location>
        <begin position="116"/>
        <end position="138"/>
    </location>
</feature>
<sequence>MAAICLFLCTHDSLPCFGHLPRGPRRIFQAARWSWQGLRAAWLHESSFRLEVYLLIVLTPVAIWLGQTPVERALMIGSMLLVLAMELANSAIEAVIERYGSEIHELAGRAKDMGSAAVFVLMMNVLLCWALVVVPHALAGSYG</sequence>
<keyword evidence="16 22" id="KW-1133">Transmembrane helix</keyword>
<keyword evidence="11" id="KW-0479">Metal-binding</keyword>
<keyword evidence="18 22" id="KW-0472">Membrane</keyword>
<evidence type="ECO:0000256" key="10">
    <source>
        <dbReference type="ARBA" id="ARBA00022692"/>
    </source>
</evidence>
<keyword evidence="13" id="KW-0418">Kinase</keyword>
<evidence type="ECO:0000256" key="6">
    <source>
        <dbReference type="ARBA" id="ARBA00022475"/>
    </source>
</evidence>
<evidence type="ECO:0000256" key="17">
    <source>
        <dbReference type="ARBA" id="ARBA00023098"/>
    </source>
</evidence>
<evidence type="ECO:0000256" key="21">
    <source>
        <dbReference type="ARBA" id="ARBA00031546"/>
    </source>
</evidence>
<keyword evidence="8" id="KW-0997">Cell inner membrane</keyword>
<dbReference type="GO" id="GO:0005524">
    <property type="term" value="F:ATP binding"/>
    <property type="evidence" value="ECO:0007669"/>
    <property type="project" value="UniProtKB-KW"/>
</dbReference>
<comment type="similarity">
    <text evidence="3">Belongs to the bacterial diacylglycerol kinase family.</text>
</comment>
<dbReference type="CDD" id="cd14264">
    <property type="entry name" value="DAGK_IM"/>
    <property type="match status" value="1"/>
</dbReference>
<evidence type="ECO:0000256" key="16">
    <source>
        <dbReference type="ARBA" id="ARBA00022989"/>
    </source>
</evidence>
<feature type="transmembrane region" description="Helical" evidence="22">
    <location>
        <begin position="73"/>
        <end position="96"/>
    </location>
</feature>
<name>A0AA36MHY3_CYLNA</name>
<evidence type="ECO:0000256" key="12">
    <source>
        <dbReference type="ARBA" id="ARBA00022741"/>
    </source>
</evidence>
<keyword evidence="19" id="KW-0594">Phospholipid biosynthesis</keyword>
<evidence type="ECO:0000256" key="4">
    <source>
        <dbReference type="ARBA" id="ARBA00012133"/>
    </source>
</evidence>
<feature type="transmembrane region" description="Helical" evidence="22">
    <location>
        <begin position="48"/>
        <end position="67"/>
    </location>
</feature>
<evidence type="ECO:0000256" key="7">
    <source>
        <dbReference type="ARBA" id="ARBA00022516"/>
    </source>
</evidence>
<dbReference type="Pfam" id="PF01219">
    <property type="entry name" value="DAGK_prokar"/>
    <property type="match status" value="1"/>
</dbReference>
<evidence type="ECO:0000256" key="20">
    <source>
        <dbReference type="ARBA" id="ARBA00023264"/>
    </source>
</evidence>